<organism evidence="4 5">
    <name type="scientific">Actinidia rufa</name>
    <dbReference type="NCBI Taxonomy" id="165716"/>
    <lineage>
        <taxon>Eukaryota</taxon>
        <taxon>Viridiplantae</taxon>
        <taxon>Streptophyta</taxon>
        <taxon>Embryophyta</taxon>
        <taxon>Tracheophyta</taxon>
        <taxon>Spermatophyta</taxon>
        <taxon>Magnoliopsida</taxon>
        <taxon>eudicotyledons</taxon>
        <taxon>Gunneridae</taxon>
        <taxon>Pentapetalae</taxon>
        <taxon>asterids</taxon>
        <taxon>Ericales</taxon>
        <taxon>Actinidiaceae</taxon>
        <taxon>Actinidia</taxon>
    </lineage>
</organism>
<dbReference type="SUPFAM" id="SSF51110">
    <property type="entry name" value="alpha-D-mannose-specific plant lectins"/>
    <property type="match status" value="1"/>
</dbReference>
<dbReference type="PANTHER" id="PTHR47976:SF7">
    <property type="entry name" value="RECEPTOR-LIKE SERINE_THREONINE-PROTEIN KINASE"/>
    <property type="match status" value="1"/>
</dbReference>
<dbReference type="InterPro" id="IPR051343">
    <property type="entry name" value="G-type_lectin_kinases/EP1-like"/>
</dbReference>
<dbReference type="InterPro" id="IPR036426">
    <property type="entry name" value="Bulb-type_lectin_dom_sf"/>
</dbReference>
<keyword evidence="5" id="KW-1185">Reference proteome</keyword>
<keyword evidence="2" id="KW-0325">Glycoprotein</keyword>
<evidence type="ECO:0000259" key="3">
    <source>
        <dbReference type="Pfam" id="PF01453"/>
    </source>
</evidence>
<reference evidence="4 5" key="1">
    <citation type="submission" date="2019-07" db="EMBL/GenBank/DDBJ databases">
        <title>De Novo Assembly of kiwifruit Actinidia rufa.</title>
        <authorList>
            <person name="Sugita-Konishi S."/>
            <person name="Sato K."/>
            <person name="Mori E."/>
            <person name="Abe Y."/>
            <person name="Kisaki G."/>
            <person name="Hamano K."/>
            <person name="Suezawa K."/>
            <person name="Otani M."/>
            <person name="Fukuda T."/>
            <person name="Manabe T."/>
            <person name="Gomi K."/>
            <person name="Tabuchi M."/>
            <person name="Akimitsu K."/>
            <person name="Kataoka I."/>
        </authorList>
    </citation>
    <scope>NUCLEOTIDE SEQUENCE [LARGE SCALE GENOMIC DNA]</scope>
    <source>
        <strain evidence="5">cv. Fuchu</strain>
    </source>
</reference>
<sequence>MPSDFTSKPMAIISEFFSLEYLKRLWCGPPTETIPPVPSNATLAFTEGMIVLQQPPGQNTNITDVPQSASAASMLDSGNFVLYNFDQEIIWQSFDHPIDTIVPGQHLTSGKELFSGASETDPSTGIFHLKMQNARHLVQYPVGTPDTAPYAY</sequence>
<evidence type="ECO:0000256" key="2">
    <source>
        <dbReference type="ARBA" id="ARBA00023180"/>
    </source>
</evidence>
<feature type="domain" description="Bulb-type lectin" evidence="3">
    <location>
        <begin position="39"/>
        <end position="109"/>
    </location>
</feature>
<protein>
    <submittedName>
        <fullName evidence="4">Ribosomal RNA processing Brix domain protein</fullName>
    </submittedName>
</protein>
<comment type="caution">
    <text evidence="4">The sequence shown here is derived from an EMBL/GenBank/DDBJ whole genome shotgun (WGS) entry which is preliminary data.</text>
</comment>
<evidence type="ECO:0000313" key="4">
    <source>
        <dbReference type="EMBL" id="GFZ02469.1"/>
    </source>
</evidence>
<dbReference type="Proteomes" id="UP000585474">
    <property type="component" value="Unassembled WGS sequence"/>
</dbReference>
<accession>A0A7J0FUU1</accession>
<dbReference type="Gene3D" id="2.90.10.10">
    <property type="entry name" value="Bulb-type lectin domain"/>
    <property type="match status" value="1"/>
</dbReference>
<dbReference type="OrthoDB" id="1733367at2759"/>
<keyword evidence="1" id="KW-0732">Signal</keyword>
<proteinExistence type="predicted"/>
<name>A0A7J0FUU1_9ERIC</name>
<dbReference type="Pfam" id="PF01453">
    <property type="entry name" value="B_lectin"/>
    <property type="match status" value="1"/>
</dbReference>
<dbReference type="EMBL" id="BJWL01000015">
    <property type="protein sequence ID" value="GFZ02469.1"/>
    <property type="molecule type" value="Genomic_DNA"/>
</dbReference>
<gene>
    <name evidence="4" type="ORF">Acr_15g0010770</name>
</gene>
<evidence type="ECO:0000313" key="5">
    <source>
        <dbReference type="Proteomes" id="UP000585474"/>
    </source>
</evidence>
<evidence type="ECO:0000256" key="1">
    <source>
        <dbReference type="ARBA" id="ARBA00022729"/>
    </source>
</evidence>
<dbReference type="PANTHER" id="PTHR47976">
    <property type="entry name" value="G-TYPE LECTIN S-RECEPTOR-LIKE SERINE/THREONINE-PROTEIN KINASE SD2-5"/>
    <property type="match status" value="1"/>
</dbReference>
<dbReference type="InterPro" id="IPR001480">
    <property type="entry name" value="Bulb-type_lectin_dom"/>
</dbReference>
<dbReference type="AlphaFoldDB" id="A0A7J0FUU1"/>